<keyword evidence="2" id="KW-1185">Reference proteome</keyword>
<comment type="caution">
    <text evidence="1">The sequence shown here is derived from an EMBL/GenBank/DDBJ whole genome shotgun (WGS) entry which is preliminary data.</text>
</comment>
<proteinExistence type="predicted"/>
<protein>
    <submittedName>
        <fullName evidence="1">Location of vulva defective 1</fullName>
    </submittedName>
</protein>
<gene>
    <name evidence="1" type="ORF">PoB_002147900</name>
</gene>
<sequence>MTRLGNDLNYQVDYADGAGYTAKNETGFESRDILLPGTHTIAVLVSDTNGMYTPLNTAVGIKLTEPPAEVEVLCDPVMVTFEEGQCEVTVWKGSDLSMNVSITSKPTADVMNVRVSDPDQNLIGYWSATATAVVYPGTNAVYLLQEAMFPSKGRVYSLRTHVSSMGTLKLLILSPVCANSYCYESNRCQVSCLYSVAGTLNHQCGGGDNGFCVGTTMCDPTCAAAAARFGTTTVLGRS</sequence>
<dbReference type="Proteomes" id="UP000735302">
    <property type="component" value="Unassembled WGS sequence"/>
</dbReference>
<evidence type="ECO:0000313" key="2">
    <source>
        <dbReference type="Proteomes" id="UP000735302"/>
    </source>
</evidence>
<name>A0AAV3ZM78_9GAST</name>
<evidence type="ECO:0000313" key="1">
    <source>
        <dbReference type="EMBL" id="GFN94973.1"/>
    </source>
</evidence>
<reference evidence="1 2" key="1">
    <citation type="journal article" date="2021" name="Elife">
        <title>Chloroplast acquisition without the gene transfer in kleptoplastic sea slugs, Plakobranchus ocellatus.</title>
        <authorList>
            <person name="Maeda T."/>
            <person name="Takahashi S."/>
            <person name="Yoshida T."/>
            <person name="Shimamura S."/>
            <person name="Takaki Y."/>
            <person name="Nagai Y."/>
            <person name="Toyoda A."/>
            <person name="Suzuki Y."/>
            <person name="Arimoto A."/>
            <person name="Ishii H."/>
            <person name="Satoh N."/>
            <person name="Nishiyama T."/>
            <person name="Hasebe M."/>
            <person name="Maruyama T."/>
            <person name="Minagawa J."/>
            <person name="Obokata J."/>
            <person name="Shigenobu S."/>
        </authorList>
    </citation>
    <scope>NUCLEOTIDE SEQUENCE [LARGE SCALE GENOMIC DNA]</scope>
</reference>
<dbReference type="AlphaFoldDB" id="A0AAV3ZM78"/>
<organism evidence="1 2">
    <name type="scientific">Plakobranchus ocellatus</name>
    <dbReference type="NCBI Taxonomy" id="259542"/>
    <lineage>
        <taxon>Eukaryota</taxon>
        <taxon>Metazoa</taxon>
        <taxon>Spiralia</taxon>
        <taxon>Lophotrochozoa</taxon>
        <taxon>Mollusca</taxon>
        <taxon>Gastropoda</taxon>
        <taxon>Heterobranchia</taxon>
        <taxon>Euthyneura</taxon>
        <taxon>Panpulmonata</taxon>
        <taxon>Sacoglossa</taxon>
        <taxon>Placobranchoidea</taxon>
        <taxon>Plakobranchidae</taxon>
        <taxon>Plakobranchus</taxon>
    </lineage>
</organism>
<accession>A0AAV3ZM78</accession>
<dbReference type="EMBL" id="BLXT01002484">
    <property type="protein sequence ID" value="GFN94973.1"/>
    <property type="molecule type" value="Genomic_DNA"/>
</dbReference>